<dbReference type="OrthoDB" id="9808735at2"/>
<protein>
    <submittedName>
        <fullName evidence="3">Rhodanese sulfurtransferase like protein</fullName>
    </submittedName>
</protein>
<dbReference type="InterPro" id="IPR036873">
    <property type="entry name" value="Rhodanese-like_dom_sf"/>
</dbReference>
<feature type="transmembrane region" description="Helical" evidence="1">
    <location>
        <begin position="12"/>
        <end position="31"/>
    </location>
</feature>
<keyword evidence="1" id="KW-1133">Transmembrane helix</keyword>
<keyword evidence="1" id="KW-0472">Membrane</keyword>
<keyword evidence="1" id="KW-0812">Transmembrane</keyword>
<dbReference type="SMART" id="SM00450">
    <property type="entry name" value="RHOD"/>
    <property type="match status" value="1"/>
</dbReference>
<dbReference type="InterPro" id="IPR001763">
    <property type="entry name" value="Rhodanese-like_dom"/>
</dbReference>
<keyword evidence="4" id="KW-1185">Reference proteome</keyword>
<dbReference type="SUPFAM" id="SSF52821">
    <property type="entry name" value="Rhodanese/Cell cycle control phosphatase"/>
    <property type="match status" value="1"/>
</dbReference>
<name>A0A378JPS1_9GAMM</name>
<feature type="domain" description="Rhodanese" evidence="2">
    <location>
        <begin position="50"/>
        <end position="138"/>
    </location>
</feature>
<dbReference type="Gene3D" id="3.40.250.10">
    <property type="entry name" value="Rhodanese-like domain"/>
    <property type="match status" value="1"/>
</dbReference>
<evidence type="ECO:0000259" key="2">
    <source>
        <dbReference type="PROSITE" id="PS50206"/>
    </source>
</evidence>
<dbReference type="AlphaFoldDB" id="A0A378JPS1"/>
<sequence>MAQLGHFIINHWLLWVLLLIVLIAIFINELLEQKRQGQGVSPQMAVKHINENDAVVIDLRDEENYRKGHIVNAVRAAPESFNSKQMDKYKTKPIILVCAQGLESKALAAKLRQQGFTQPMILSGGINAWQNADLPLVKGK</sequence>
<dbReference type="GO" id="GO:0016740">
    <property type="term" value="F:transferase activity"/>
    <property type="evidence" value="ECO:0007669"/>
    <property type="project" value="UniProtKB-KW"/>
</dbReference>
<dbReference type="RefSeq" id="WP_115331834.1">
    <property type="nucleotide sequence ID" value="NZ_CAAAHP010000005.1"/>
</dbReference>
<evidence type="ECO:0000313" key="3">
    <source>
        <dbReference type="EMBL" id="STX52263.1"/>
    </source>
</evidence>
<dbReference type="CDD" id="cd00158">
    <property type="entry name" value="RHOD"/>
    <property type="match status" value="1"/>
</dbReference>
<gene>
    <name evidence="3" type="primary">pspE_2</name>
    <name evidence="3" type="ORF">NCTC13316_02367</name>
</gene>
<dbReference type="Pfam" id="PF00581">
    <property type="entry name" value="Rhodanese"/>
    <property type="match status" value="1"/>
</dbReference>
<evidence type="ECO:0000313" key="4">
    <source>
        <dbReference type="Proteomes" id="UP000254794"/>
    </source>
</evidence>
<dbReference type="EMBL" id="UGOD01000001">
    <property type="protein sequence ID" value="STX52263.1"/>
    <property type="molecule type" value="Genomic_DNA"/>
</dbReference>
<dbReference type="Proteomes" id="UP000254794">
    <property type="component" value="Unassembled WGS sequence"/>
</dbReference>
<reference evidence="3 4" key="1">
    <citation type="submission" date="2018-06" db="EMBL/GenBank/DDBJ databases">
        <authorList>
            <consortium name="Pathogen Informatics"/>
            <person name="Doyle S."/>
        </authorList>
    </citation>
    <scope>NUCLEOTIDE SEQUENCE [LARGE SCALE GENOMIC DNA]</scope>
    <source>
        <strain evidence="3 4">NCTC13316</strain>
    </source>
</reference>
<evidence type="ECO:0000256" key="1">
    <source>
        <dbReference type="SAM" id="Phobius"/>
    </source>
</evidence>
<dbReference type="InterPro" id="IPR050229">
    <property type="entry name" value="GlpE_sulfurtransferase"/>
</dbReference>
<keyword evidence="3" id="KW-0808">Transferase</keyword>
<dbReference type="PROSITE" id="PS50206">
    <property type="entry name" value="RHODANESE_3"/>
    <property type="match status" value="1"/>
</dbReference>
<dbReference type="PANTHER" id="PTHR43031">
    <property type="entry name" value="FAD-DEPENDENT OXIDOREDUCTASE"/>
    <property type="match status" value="1"/>
</dbReference>
<accession>A0A378JPS1</accession>
<dbReference type="PANTHER" id="PTHR43031:SF18">
    <property type="entry name" value="RHODANESE-RELATED SULFURTRANSFERASES"/>
    <property type="match status" value="1"/>
</dbReference>
<proteinExistence type="predicted"/>
<organism evidence="3 4">
    <name type="scientific">Legionella busanensis</name>
    <dbReference type="NCBI Taxonomy" id="190655"/>
    <lineage>
        <taxon>Bacteria</taxon>
        <taxon>Pseudomonadati</taxon>
        <taxon>Pseudomonadota</taxon>
        <taxon>Gammaproteobacteria</taxon>
        <taxon>Legionellales</taxon>
        <taxon>Legionellaceae</taxon>
        <taxon>Legionella</taxon>
    </lineage>
</organism>